<comment type="caution">
    <text evidence="6">The sequence shown here is derived from an EMBL/GenBank/DDBJ whole genome shotgun (WGS) entry which is preliminary data.</text>
</comment>
<name>A0A370NN08_9BURK</name>
<evidence type="ECO:0000259" key="5">
    <source>
        <dbReference type="PROSITE" id="PS50110"/>
    </source>
</evidence>
<dbReference type="SUPFAM" id="SSF46894">
    <property type="entry name" value="C-terminal effector domain of the bipartite response regulators"/>
    <property type="match status" value="1"/>
</dbReference>
<evidence type="ECO:0000313" key="7">
    <source>
        <dbReference type="Proteomes" id="UP000255165"/>
    </source>
</evidence>
<dbReference type="CDD" id="cd17535">
    <property type="entry name" value="REC_NarL-like"/>
    <property type="match status" value="1"/>
</dbReference>
<evidence type="ECO:0000259" key="4">
    <source>
        <dbReference type="PROSITE" id="PS50043"/>
    </source>
</evidence>
<evidence type="ECO:0000313" key="6">
    <source>
        <dbReference type="EMBL" id="RDK06898.1"/>
    </source>
</evidence>
<protein>
    <submittedName>
        <fullName evidence="6">DNA-binding response regulator</fullName>
    </submittedName>
</protein>
<dbReference type="PRINTS" id="PR00038">
    <property type="entry name" value="HTHLUXR"/>
</dbReference>
<evidence type="ECO:0000256" key="3">
    <source>
        <dbReference type="PROSITE-ProRule" id="PRU00169"/>
    </source>
</evidence>
<dbReference type="PROSITE" id="PS50110">
    <property type="entry name" value="RESPONSE_REGULATORY"/>
    <property type="match status" value="1"/>
</dbReference>
<dbReference type="InterPro" id="IPR011006">
    <property type="entry name" value="CheY-like_superfamily"/>
</dbReference>
<gene>
    <name evidence="6" type="ORF">DN412_28970</name>
</gene>
<accession>A0A370NN08</accession>
<dbReference type="InterPro" id="IPR058245">
    <property type="entry name" value="NreC/VraR/RcsB-like_REC"/>
</dbReference>
<dbReference type="PROSITE" id="PS50043">
    <property type="entry name" value="HTH_LUXR_2"/>
    <property type="match status" value="1"/>
</dbReference>
<dbReference type="GO" id="GO:0000160">
    <property type="term" value="P:phosphorelay signal transduction system"/>
    <property type="evidence" value="ECO:0007669"/>
    <property type="project" value="InterPro"/>
</dbReference>
<proteinExistence type="predicted"/>
<dbReference type="PANTHER" id="PTHR43214">
    <property type="entry name" value="TWO-COMPONENT RESPONSE REGULATOR"/>
    <property type="match status" value="1"/>
</dbReference>
<dbReference type="RefSeq" id="WP_115214719.1">
    <property type="nucleotide sequence ID" value="NZ_QKWJ01000052.1"/>
</dbReference>
<evidence type="ECO:0000256" key="2">
    <source>
        <dbReference type="ARBA" id="ARBA00023125"/>
    </source>
</evidence>
<dbReference type="SMART" id="SM00448">
    <property type="entry name" value="REC"/>
    <property type="match status" value="1"/>
</dbReference>
<dbReference type="SMART" id="SM00421">
    <property type="entry name" value="HTH_LUXR"/>
    <property type="match status" value="1"/>
</dbReference>
<dbReference type="InterPro" id="IPR039420">
    <property type="entry name" value="WalR-like"/>
</dbReference>
<keyword evidence="1 3" id="KW-0597">Phosphoprotein</keyword>
<feature type="modified residue" description="4-aspartylphosphate" evidence="3">
    <location>
        <position position="61"/>
    </location>
</feature>
<dbReference type="EMBL" id="QKWJ01000052">
    <property type="protein sequence ID" value="RDK06898.1"/>
    <property type="molecule type" value="Genomic_DNA"/>
</dbReference>
<dbReference type="Gene3D" id="3.40.50.2300">
    <property type="match status" value="1"/>
</dbReference>
<dbReference type="GO" id="GO:0003677">
    <property type="term" value="F:DNA binding"/>
    <property type="evidence" value="ECO:0007669"/>
    <property type="project" value="UniProtKB-KW"/>
</dbReference>
<dbReference type="InterPro" id="IPR016032">
    <property type="entry name" value="Sig_transdc_resp-reg_C-effctor"/>
</dbReference>
<dbReference type="PROSITE" id="PS00622">
    <property type="entry name" value="HTH_LUXR_1"/>
    <property type="match status" value="1"/>
</dbReference>
<keyword evidence="7" id="KW-1185">Reference proteome</keyword>
<sequence length="212" mass="23508">MTERASNRVRVILADDHAIFRHGIRAVLEHWETVEVIAECGDGQSALEAYFALRPDVLLLDLRMPRLDGLEVVRRVLEGDRTARILIMTTFNTDHDIGHALRAGAKGYLLKDATPEEVHSAILRVADGGMVLAPDITAQYVQLRSRVELSPRELQVLRLLSAGKPNKEIARDLSLELGTVKGHVRSVFDKLGVRNRTEAVAEATRRGIVSGH</sequence>
<organism evidence="6 7">
    <name type="scientific">Cupriavidus lacunae</name>
    <dbReference type="NCBI Taxonomy" id="2666307"/>
    <lineage>
        <taxon>Bacteria</taxon>
        <taxon>Pseudomonadati</taxon>
        <taxon>Pseudomonadota</taxon>
        <taxon>Betaproteobacteria</taxon>
        <taxon>Burkholderiales</taxon>
        <taxon>Burkholderiaceae</taxon>
        <taxon>Cupriavidus</taxon>
    </lineage>
</organism>
<feature type="domain" description="HTH luxR-type" evidence="4">
    <location>
        <begin position="142"/>
        <end position="207"/>
    </location>
</feature>
<dbReference type="CDD" id="cd06170">
    <property type="entry name" value="LuxR_C_like"/>
    <property type="match status" value="1"/>
</dbReference>
<dbReference type="SUPFAM" id="SSF52172">
    <property type="entry name" value="CheY-like"/>
    <property type="match status" value="1"/>
</dbReference>
<dbReference type="AlphaFoldDB" id="A0A370NN08"/>
<keyword evidence="2 6" id="KW-0238">DNA-binding</keyword>
<dbReference type="Pfam" id="PF00196">
    <property type="entry name" value="GerE"/>
    <property type="match status" value="1"/>
</dbReference>
<evidence type="ECO:0000256" key="1">
    <source>
        <dbReference type="ARBA" id="ARBA00022553"/>
    </source>
</evidence>
<reference evidence="7" key="1">
    <citation type="submission" date="2018-06" db="EMBL/GenBank/DDBJ databases">
        <authorList>
            <person name="Feng T."/>
            <person name="Jeon C.O."/>
        </authorList>
    </citation>
    <scope>NUCLEOTIDE SEQUENCE [LARGE SCALE GENOMIC DNA]</scope>
    <source>
        <strain evidence="7">S23</strain>
    </source>
</reference>
<dbReference type="GO" id="GO:0006355">
    <property type="term" value="P:regulation of DNA-templated transcription"/>
    <property type="evidence" value="ECO:0007669"/>
    <property type="project" value="InterPro"/>
</dbReference>
<dbReference type="Pfam" id="PF00072">
    <property type="entry name" value="Response_reg"/>
    <property type="match status" value="1"/>
</dbReference>
<dbReference type="Proteomes" id="UP000255165">
    <property type="component" value="Unassembled WGS sequence"/>
</dbReference>
<feature type="domain" description="Response regulatory" evidence="5">
    <location>
        <begin position="10"/>
        <end position="126"/>
    </location>
</feature>
<dbReference type="InterPro" id="IPR000792">
    <property type="entry name" value="Tscrpt_reg_LuxR_C"/>
</dbReference>
<dbReference type="InterPro" id="IPR001789">
    <property type="entry name" value="Sig_transdc_resp-reg_receiver"/>
</dbReference>